<dbReference type="GO" id="GO:0016410">
    <property type="term" value="F:N-acyltransferase activity"/>
    <property type="evidence" value="ECO:0007669"/>
    <property type="project" value="TreeGrafter"/>
</dbReference>
<sequence length="180" mass="19483">MPFLTNTSSLPPLPGLCPQVHPGTQPKLGDLIEISRFGYEHWAIYVGNGYVVHLAPPSEVAGAGVSSIMSIVAERAIVKKELLSVVAGGDKYRINNKHDDKYDPLPLNKIVKEAEKMVGREVPYSLTSDNCEHFVNVLRYGVSRSDQVTDTLTAIGTASVVLGVLGLIGMAVARSKREKQ</sequence>
<proteinExistence type="inferred from homology"/>
<dbReference type="Proteomes" id="UP000694407">
    <property type="component" value="Unplaced"/>
</dbReference>
<dbReference type="AlphaFoldDB" id="A0A8C5Z2A8"/>
<dbReference type="PANTHER" id="PTHR13943">
    <property type="entry name" value="HRAS-LIKE SUPPRESSOR - RELATED"/>
    <property type="match status" value="1"/>
</dbReference>
<dbReference type="Pfam" id="PF04970">
    <property type="entry name" value="LRAT"/>
    <property type="match status" value="1"/>
</dbReference>
<dbReference type="GO" id="GO:0004623">
    <property type="term" value="F:phospholipase A2 activity"/>
    <property type="evidence" value="ECO:0007669"/>
    <property type="project" value="TreeGrafter"/>
</dbReference>
<accession>A0A8C5Z2A8</accession>
<evidence type="ECO:0000313" key="8">
    <source>
        <dbReference type="Proteomes" id="UP000694407"/>
    </source>
</evidence>
<dbReference type="GO" id="GO:0005737">
    <property type="term" value="C:cytoplasm"/>
    <property type="evidence" value="ECO:0007669"/>
    <property type="project" value="TreeGrafter"/>
</dbReference>
<evidence type="ECO:0000256" key="3">
    <source>
        <dbReference type="ARBA" id="ARBA00022801"/>
    </source>
</evidence>
<reference evidence="7" key="2">
    <citation type="submission" date="2025-09" db="UniProtKB">
        <authorList>
            <consortium name="Ensembl"/>
        </authorList>
    </citation>
    <scope>IDENTIFICATION</scope>
</reference>
<organism evidence="7 8">
    <name type="scientific">Marmota marmota marmota</name>
    <name type="common">Alpine marmot</name>
    <dbReference type="NCBI Taxonomy" id="9994"/>
    <lineage>
        <taxon>Eukaryota</taxon>
        <taxon>Metazoa</taxon>
        <taxon>Chordata</taxon>
        <taxon>Craniata</taxon>
        <taxon>Vertebrata</taxon>
        <taxon>Euteleostomi</taxon>
        <taxon>Mammalia</taxon>
        <taxon>Eutheria</taxon>
        <taxon>Euarchontoglires</taxon>
        <taxon>Glires</taxon>
        <taxon>Rodentia</taxon>
        <taxon>Sciuromorpha</taxon>
        <taxon>Sciuridae</taxon>
        <taxon>Xerinae</taxon>
        <taxon>Marmotini</taxon>
        <taxon>Marmota</taxon>
    </lineage>
</organism>
<evidence type="ECO:0000313" key="7">
    <source>
        <dbReference type="Ensembl" id="ENSMMMP00000007435.1"/>
    </source>
</evidence>
<dbReference type="InterPro" id="IPR007053">
    <property type="entry name" value="LRAT_dom"/>
</dbReference>
<keyword evidence="8" id="KW-1185">Reference proteome</keyword>
<evidence type="ECO:0000256" key="2">
    <source>
        <dbReference type="ARBA" id="ARBA00022679"/>
    </source>
</evidence>
<keyword evidence="4" id="KW-0443">Lipid metabolism</keyword>
<comment type="similarity">
    <text evidence="1">Belongs to the H-rev107 family.</text>
</comment>
<dbReference type="PROSITE" id="PS51934">
    <property type="entry name" value="LRAT"/>
    <property type="match status" value="1"/>
</dbReference>
<reference evidence="7" key="1">
    <citation type="submission" date="2025-08" db="UniProtKB">
        <authorList>
            <consortium name="Ensembl"/>
        </authorList>
    </citation>
    <scope>IDENTIFICATION</scope>
</reference>
<protein>
    <recommendedName>
        <fullName evidence="6">LRAT domain-containing protein</fullName>
    </recommendedName>
</protein>
<feature type="domain" description="LRAT" evidence="6">
    <location>
        <begin position="31"/>
        <end position="147"/>
    </location>
</feature>
<dbReference type="Gene3D" id="3.90.1720.10">
    <property type="entry name" value="endopeptidase domain like (from Nostoc punctiforme)"/>
    <property type="match status" value="1"/>
</dbReference>
<keyword evidence="5" id="KW-0812">Transmembrane</keyword>
<dbReference type="FunFam" id="3.90.1720.10:FF:000002">
    <property type="entry name" value="HRAS like suppressor 2"/>
    <property type="match status" value="1"/>
</dbReference>
<keyword evidence="3" id="KW-0378">Hydrolase</keyword>
<evidence type="ECO:0000256" key="1">
    <source>
        <dbReference type="ARBA" id="ARBA00007824"/>
    </source>
</evidence>
<name>A0A8C5Z2A8_MARMA</name>
<feature type="transmembrane region" description="Helical" evidence="5">
    <location>
        <begin position="152"/>
        <end position="173"/>
    </location>
</feature>
<evidence type="ECO:0000256" key="4">
    <source>
        <dbReference type="ARBA" id="ARBA00023098"/>
    </source>
</evidence>
<keyword evidence="5" id="KW-0472">Membrane</keyword>
<dbReference type="GO" id="GO:0008970">
    <property type="term" value="F:phospholipase A1 activity"/>
    <property type="evidence" value="ECO:0007669"/>
    <property type="project" value="TreeGrafter"/>
</dbReference>
<dbReference type="PANTHER" id="PTHR13943:SF33">
    <property type="entry name" value="PHOSPHOLIPASE A AND ACYLTRANSFERASE 2"/>
    <property type="match status" value="1"/>
</dbReference>
<evidence type="ECO:0000256" key="5">
    <source>
        <dbReference type="SAM" id="Phobius"/>
    </source>
</evidence>
<dbReference type="GeneTree" id="ENSGT00940000154853"/>
<dbReference type="GO" id="GO:0070292">
    <property type="term" value="P:N-acylphosphatidylethanolamine metabolic process"/>
    <property type="evidence" value="ECO:0007669"/>
    <property type="project" value="TreeGrafter"/>
</dbReference>
<dbReference type="Ensembl" id="ENSMMMT00000008474.1">
    <property type="protein sequence ID" value="ENSMMMP00000007435.1"/>
    <property type="gene ID" value="ENSMMMG00000006666.1"/>
</dbReference>
<keyword evidence="5" id="KW-1133">Transmembrane helix</keyword>
<dbReference type="InterPro" id="IPR051496">
    <property type="entry name" value="H-rev107_PLA/AT"/>
</dbReference>
<evidence type="ECO:0000259" key="6">
    <source>
        <dbReference type="PROSITE" id="PS51934"/>
    </source>
</evidence>
<keyword evidence="2" id="KW-0808">Transferase</keyword>